<dbReference type="GO" id="GO:0016740">
    <property type="term" value="F:transferase activity"/>
    <property type="evidence" value="ECO:0007669"/>
    <property type="project" value="UniProtKB-KW"/>
</dbReference>
<gene>
    <name evidence="1" type="ORF">FGS76_05655</name>
</gene>
<protein>
    <submittedName>
        <fullName evidence="1">Nucleotidyl transferase AbiEii/AbiGii toxin family protein</fullName>
    </submittedName>
</protein>
<name>A0ABY2XML7_9GAMM</name>
<comment type="caution">
    <text evidence="1">The sequence shown here is derived from an EMBL/GenBank/DDBJ whole genome shotgun (WGS) entry which is preliminary data.</text>
</comment>
<proteinExistence type="predicted"/>
<organism evidence="1 2">
    <name type="scientific">Alloalcanivorax gelatiniphagus</name>
    <dbReference type="NCBI Taxonomy" id="1194167"/>
    <lineage>
        <taxon>Bacteria</taxon>
        <taxon>Pseudomonadati</taxon>
        <taxon>Pseudomonadota</taxon>
        <taxon>Gammaproteobacteria</taxon>
        <taxon>Oceanospirillales</taxon>
        <taxon>Alcanivoracaceae</taxon>
        <taxon>Alloalcanivorax</taxon>
    </lineage>
</organism>
<dbReference type="Proteomes" id="UP000739180">
    <property type="component" value="Unassembled WGS sequence"/>
</dbReference>
<sequence>MENWVKLHEDKDVFEEMVLTAADSMGLPQAYVEKDYWVTWVLANLAASSHCDDFVFKGGTSLSKVHGLIHRFSEDVDLAVCNTEWGGSKRRKRLKAVGKDITAGLTYLPDHPGESKQGNFRKTYYQYPRQDEDADLGHASDVLLLEVNAMAAPEPHSVEEIQSLVAEYLIGSGNAELVERYELQPFRLKVLDVQRTAAEKVIALVRASREGGDESYLKLRIRHVYDLCMIFRNEEHVQWLDNQSFERMLVAVCDADRRVFAGASAWLDEPLHEAPLFAEPRATWALVAAEFEGPFSKMVYGGDLPDSDEIVQLLERLGDVLERLASP</sequence>
<accession>A0ABY2XML7</accession>
<dbReference type="Gene3D" id="3.10.450.620">
    <property type="entry name" value="JHP933, nucleotidyltransferase-like core domain"/>
    <property type="match status" value="1"/>
</dbReference>
<dbReference type="InterPro" id="IPR014942">
    <property type="entry name" value="AbiEii"/>
</dbReference>
<evidence type="ECO:0000313" key="1">
    <source>
        <dbReference type="EMBL" id="TMW13617.1"/>
    </source>
</evidence>
<keyword evidence="2" id="KW-1185">Reference proteome</keyword>
<dbReference type="Pfam" id="PF08843">
    <property type="entry name" value="AbiEii"/>
    <property type="match status" value="1"/>
</dbReference>
<dbReference type="EMBL" id="VCQT01000022">
    <property type="protein sequence ID" value="TMW13617.1"/>
    <property type="molecule type" value="Genomic_DNA"/>
</dbReference>
<reference evidence="1 2" key="1">
    <citation type="submission" date="2019-05" db="EMBL/GenBank/DDBJ databases">
        <title>Genome of Alcanivorax gelatiniphagus, an oil degrading marine bacteria.</title>
        <authorList>
            <person name="Kwon K.K."/>
        </authorList>
    </citation>
    <scope>NUCLEOTIDE SEQUENCE [LARGE SCALE GENOMIC DNA]</scope>
    <source>
        <strain evidence="1 2">MEBiC 08158</strain>
    </source>
</reference>
<keyword evidence="1" id="KW-0808">Transferase</keyword>
<evidence type="ECO:0000313" key="2">
    <source>
        <dbReference type="Proteomes" id="UP000739180"/>
    </source>
</evidence>